<accession>A0ABW0T8D2</accession>
<reference evidence="2" key="1">
    <citation type="journal article" date="2019" name="Int. J. Syst. Evol. Microbiol.">
        <title>The Global Catalogue of Microorganisms (GCM) 10K type strain sequencing project: providing services to taxonomists for standard genome sequencing and annotation.</title>
        <authorList>
            <consortium name="The Broad Institute Genomics Platform"/>
            <consortium name="The Broad Institute Genome Sequencing Center for Infectious Disease"/>
            <person name="Wu L."/>
            <person name="Ma J."/>
        </authorList>
    </citation>
    <scope>NUCLEOTIDE SEQUENCE [LARGE SCALE GENOMIC DNA]</scope>
    <source>
        <strain evidence="2">JCM 3366</strain>
    </source>
</reference>
<dbReference type="EMBL" id="JBHSNB010000001">
    <property type="protein sequence ID" value="MFC5584886.1"/>
    <property type="molecule type" value="Genomic_DNA"/>
</dbReference>
<evidence type="ECO:0000313" key="1">
    <source>
        <dbReference type="EMBL" id="MFC5584886.1"/>
    </source>
</evidence>
<evidence type="ECO:0000313" key="2">
    <source>
        <dbReference type="Proteomes" id="UP001596107"/>
    </source>
</evidence>
<proteinExistence type="predicted"/>
<protein>
    <submittedName>
        <fullName evidence="1">Uncharacterized protein</fullName>
    </submittedName>
</protein>
<name>A0ABW0T8D2_9HYPH</name>
<sequence>MNSNITTTTSNSLVDPQAQRLVDFLRDVGLPHENIMADPSERSIIASNLPGYLQSLPAEVKRDARYLSKFVIGAGSGLFDYALNAIWNEVVIDLRKKASLYGLDIFFDAAVGGNKTREFYKTENDLPALKDAVLLDTCRKLELISDTTYKKLKHILDMRNDIGISHPTNYNINAFELLGWLQTCVQDVLHDRPTEAALQVQAFIANLKSHTAPLDSATKQTIERRFTELPSHLCGSLLRTVFGIYVAPDTDQGVRKNIAVLAPALWNTCADEPRYRLGIVLEGYNTNLYKDKYALGEQFFALVSGNAYRSPSERLVIVDTLITELLDKHNGWDNFHHEAPVAANLWSYVPDQNSIFDNLAERLFKTVLLCRIGRGVSYNNGVSPGGKRYYDAILNLGGDKFAPHIMAAFTHYEISGQLGRSICRTQAKQALEAARTNVINQRLIECMTYLIDHIETNPGCATSTDFKRLSADYIRWN</sequence>
<gene>
    <name evidence="1" type="ORF">ACFPOD_07170</name>
</gene>
<dbReference type="RefSeq" id="WP_223019358.1">
    <property type="nucleotide sequence ID" value="NZ_CP078143.1"/>
</dbReference>
<keyword evidence="2" id="KW-1185">Reference proteome</keyword>
<dbReference type="Proteomes" id="UP001596107">
    <property type="component" value="Unassembled WGS sequence"/>
</dbReference>
<comment type="caution">
    <text evidence="1">The sequence shown here is derived from an EMBL/GenBank/DDBJ whole genome shotgun (WGS) entry which is preliminary data.</text>
</comment>
<organism evidence="1 2">
    <name type="scientific">Nitratireductor kimnyeongensis</name>
    <dbReference type="NCBI Taxonomy" id="430679"/>
    <lineage>
        <taxon>Bacteria</taxon>
        <taxon>Pseudomonadati</taxon>
        <taxon>Pseudomonadota</taxon>
        <taxon>Alphaproteobacteria</taxon>
        <taxon>Hyphomicrobiales</taxon>
        <taxon>Phyllobacteriaceae</taxon>
        <taxon>Nitratireductor</taxon>
    </lineage>
</organism>